<feature type="region of interest" description="Disordered" evidence="1">
    <location>
        <begin position="475"/>
        <end position="534"/>
    </location>
</feature>
<dbReference type="EMBL" id="FQNC01000048">
    <property type="protein sequence ID" value="SGY79679.1"/>
    <property type="molecule type" value="Genomic_DNA"/>
</dbReference>
<feature type="compositionally biased region" description="Polar residues" evidence="1">
    <location>
        <begin position="136"/>
        <end position="151"/>
    </location>
</feature>
<feature type="compositionally biased region" description="Low complexity" evidence="1">
    <location>
        <begin position="921"/>
        <end position="933"/>
    </location>
</feature>
<feature type="compositionally biased region" description="Pro residues" evidence="1">
    <location>
        <begin position="458"/>
        <end position="467"/>
    </location>
</feature>
<feature type="compositionally biased region" description="Basic and acidic residues" evidence="1">
    <location>
        <begin position="975"/>
        <end position="993"/>
    </location>
</feature>
<proteinExistence type="predicted"/>
<feature type="region of interest" description="Disordered" evidence="1">
    <location>
        <begin position="1"/>
        <end position="77"/>
    </location>
</feature>
<feature type="compositionally biased region" description="Pro residues" evidence="1">
    <location>
        <begin position="1210"/>
        <end position="1219"/>
    </location>
</feature>
<feature type="region of interest" description="Disordered" evidence="1">
    <location>
        <begin position="95"/>
        <end position="189"/>
    </location>
</feature>
<organism evidence="3 4">
    <name type="scientific">Microbotryum silenes-dioicae</name>
    <dbReference type="NCBI Taxonomy" id="796604"/>
    <lineage>
        <taxon>Eukaryota</taxon>
        <taxon>Fungi</taxon>
        <taxon>Dikarya</taxon>
        <taxon>Basidiomycota</taxon>
        <taxon>Pucciniomycotina</taxon>
        <taxon>Microbotryomycetes</taxon>
        <taxon>Microbotryales</taxon>
        <taxon>Microbotryaceae</taxon>
        <taxon>Microbotryum</taxon>
    </lineage>
</organism>
<evidence type="ECO:0000256" key="2">
    <source>
        <dbReference type="SAM" id="Phobius"/>
    </source>
</evidence>
<accession>A0A2X0MZE0</accession>
<protein>
    <submittedName>
        <fullName evidence="3">BQ5605_C008g05195 protein</fullName>
    </submittedName>
</protein>
<feature type="compositionally biased region" description="Polar residues" evidence="1">
    <location>
        <begin position="49"/>
        <end position="77"/>
    </location>
</feature>
<feature type="compositionally biased region" description="Polar residues" evidence="1">
    <location>
        <begin position="282"/>
        <end position="291"/>
    </location>
</feature>
<reference evidence="3 4" key="1">
    <citation type="submission" date="2016-11" db="EMBL/GenBank/DDBJ databases">
        <authorList>
            <person name="Jaros S."/>
            <person name="Januszkiewicz K."/>
            <person name="Wedrychowicz H."/>
        </authorList>
    </citation>
    <scope>NUCLEOTIDE SEQUENCE [LARGE SCALE GENOMIC DNA]</scope>
</reference>
<feature type="compositionally biased region" description="Polar residues" evidence="1">
    <location>
        <begin position="732"/>
        <end position="746"/>
    </location>
</feature>
<keyword evidence="2" id="KW-0472">Membrane</keyword>
<feature type="compositionally biased region" description="Polar residues" evidence="1">
    <location>
        <begin position="515"/>
        <end position="526"/>
    </location>
</feature>
<feature type="region of interest" description="Disordered" evidence="1">
    <location>
        <begin position="853"/>
        <end position="993"/>
    </location>
</feature>
<feature type="compositionally biased region" description="Polar residues" evidence="1">
    <location>
        <begin position="363"/>
        <end position="378"/>
    </location>
</feature>
<keyword evidence="4" id="KW-1185">Reference proteome</keyword>
<feature type="compositionally biased region" description="Polar residues" evidence="1">
    <location>
        <begin position="1"/>
        <end position="10"/>
    </location>
</feature>
<evidence type="ECO:0000313" key="4">
    <source>
        <dbReference type="Proteomes" id="UP000249464"/>
    </source>
</evidence>
<keyword evidence="2" id="KW-0812">Transmembrane</keyword>
<name>A0A2X0MZE0_9BASI</name>
<keyword evidence="2" id="KW-1133">Transmembrane helix</keyword>
<feature type="region of interest" description="Disordered" evidence="1">
    <location>
        <begin position="303"/>
        <end position="384"/>
    </location>
</feature>
<feature type="compositionally biased region" description="Low complexity" evidence="1">
    <location>
        <begin position="475"/>
        <end position="487"/>
    </location>
</feature>
<feature type="region of interest" description="Disordered" evidence="1">
    <location>
        <begin position="689"/>
        <end position="746"/>
    </location>
</feature>
<feature type="compositionally biased region" description="Polar residues" evidence="1">
    <location>
        <begin position="961"/>
        <end position="971"/>
    </location>
</feature>
<feature type="region of interest" description="Disordered" evidence="1">
    <location>
        <begin position="787"/>
        <end position="806"/>
    </location>
</feature>
<feature type="transmembrane region" description="Helical" evidence="2">
    <location>
        <begin position="1353"/>
        <end position="1378"/>
    </location>
</feature>
<sequence>MSPSPGEVTSTPPPLPTWEDGRSLLALKGARQSSPARSCDDDQHDGGQSPATLRRTTPQQYPALSNGESSVGNGATLNSTIGMDRALIGVNDEAIDHHVPSPPPSPPHLAVGVHGHSHGGDDEDDDGDQLRKTRTSDTASISSAPVMTTMSAEPRPSPSLLGTETHHDGATFTGSRRAHTLPSPPPKTTEAFVHHRRADTVPILLQAPPGPLPFHSLGTPPLDNPGSTGTSSIDRHAHAPIASTSLTNMDNRRESRRASLFEPAFYSTSSACSPSLDDSAATHPSANGVATTSFGRATIGKLTTEADLSRPSSAGSAFDNPSPRHRIDKKGKSRMKSDDPLQYSGWGTQFESVDDPLDPLSQMFGTSRSREPSSNVSLATSRTTETATTAATTMTSASLDPSVQALLDAVDLGAARKLVQDLEAQLPVGTPTMGRSLPPASSAVTASTSVKFATTPSSSPPIAPPPLVIHAPAKGTTRRLSSSAPRRSSLHGLDSMGKDSPRRKSFSVGKGFGRQPSTSLPTSTSGIIAPNLAIPPATPQESNFAVAAGNNVEQRTIDERIAMGASGRFFEDQISKVQLQLSPATHRRAQNCVKYLSLRYRPLGAQRPLADDPPFPNLLAVSRWRLAKQQIESSRSVDGSVDGRRYRGSSGAFIDTSKKVPPYGKRRNEKPGVWEVYPDDILDYIKAGGKLEDPAKEDPEERSNRVSILMPPTSPHSRSLGRHSMLPFPRTRSLTPDQGGSLTSINRPSLSRVREDSYGSVRHAKVRSIDRFLGFGTPSDPIIASSSGLLASPPRTHPGRFSGSLNDDFTPGYDEDHTMMETLAAPNGNRNANSYPSPHRSRLTSSITRRFEKMRGRGHAPSSSMNGLDWESSDGGFGPLQPPHRKGYYSVGPSLPGTPEGSDHELGLSASAGPRISPKRSLLPSANLNLSNSTWKKGTASLRRNRDRDGERRGKEPFSPLFQSQSRLRSNGTDSGHRSSGGDDSKAVWKKDSPLSRSRIASDGLRLYSPTSGLNLLDGEGKRRRTFESYSEDDTEALKNDSKEVLDVSEERFAQLMQSTKAAYSDLDQIESFISTVPLTIKINLDGLVRLSSQTLKKTGIQITAQAPRLPASVIQSIVRLDSIEVERGQNLTSVKAEGRPSTCEPLHGIKEGRPSHVRFASTGSTDSSESDSDSETTSSSSDDTGNRSDDERELDTVYTLPRRRKSSLPPNPSTPSLPPRAATDMVAPFDPLSRTVQGRTRSATLAVPSSRPRVHPTFDPLIDLQTPVDPIKSLELGLQKFEKTFKIMDDAAEKALEEQRLLNVEIEELVLESRQVMKDYDSADHRFIQPLQEQVHRVLQLLDKPSSSYDGLWIALSIAVGVLLCLARFVAMVISFVRSVIKYPFLKVRRVVSPAT</sequence>
<feature type="region of interest" description="Disordered" evidence="1">
    <location>
        <begin position="205"/>
        <end position="254"/>
    </location>
</feature>
<evidence type="ECO:0000256" key="1">
    <source>
        <dbReference type="SAM" id="MobiDB-lite"/>
    </source>
</evidence>
<feature type="region of interest" description="Disordered" evidence="1">
    <location>
        <begin position="635"/>
        <end position="668"/>
    </location>
</feature>
<feature type="compositionally biased region" description="Basic residues" evidence="1">
    <location>
        <begin position="323"/>
        <end position="334"/>
    </location>
</feature>
<feature type="region of interest" description="Disordered" evidence="1">
    <location>
        <begin position="272"/>
        <end position="291"/>
    </location>
</feature>
<evidence type="ECO:0000313" key="3">
    <source>
        <dbReference type="EMBL" id="SGY79679.1"/>
    </source>
</evidence>
<feature type="region of interest" description="Disordered" evidence="1">
    <location>
        <begin position="451"/>
        <end position="470"/>
    </location>
</feature>
<feature type="compositionally biased region" description="Basic and acidic residues" evidence="1">
    <location>
        <begin position="689"/>
        <end position="704"/>
    </location>
</feature>
<feature type="region of interest" description="Disordered" evidence="1">
    <location>
        <begin position="1135"/>
        <end position="1224"/>
    </location>
</feature>
<dbReference type="Proteomes" id="UP000249464">
    <property type="component" value="Unassembled WGS sequence"/>
</dbReference>
<feature type="compositionally biased region" description="Basic and acidic residues" evidence="1">
    <location>
        <begin position="944"/>
        <end position="956"/>
    </location>
</feature>
<gene>
    <name evidence="3" type="primary">BQ5605_C008g05195</name>
    <name evidence="3" type="ORF">BQ5605_C008G05195</name>
</gene>